<keyword evidence="2" id="KW-1185">Reference proteome</keyword>
<dbReference type="Proteomes" id="UP000011135">
    <property type="component" value="Unassembled WGS sequence"/>
</dbReference>
<evidence type="ECO:0000313" key="2">
    <source>
        <dbReference type="Proteomes" id="UP000011135"/>
    </source>
</evidence>
<evidence type="ECO:0000313" key="1">
    <source>
        <dbReference type="EMBL" id="ELR69858.1"/>
    </source>
</evidence>
<proteinExistence type="predicted"/>
<dbReference type="STRING" id="1237149.C900_04561"/>
<dbReference type="EMBL" id="AMZN01000066">
    <property type="protein sequence ID" value="ELR69858.1"/>
    <property type="molecule type" value="Genomic_DNA"/>
</dbReference>
<organism evidence="1 2">
    <name type="scientific">Fulvivirga imtechensis AK7</name>
    <dbReference type="NCBI Taxonomy" id="1237149"/>
    <lineage>
        <taxon>Bacteria</taxon>
        <taxon>Pseudomonadati</taxon>
        <taxon>Bacteroidota</taxon>
        <taxon>Cytophagia</taxon>
        <taxon>Cytophagales</taxon>
        <taxon>Fulvivirgaceae</taxon>
        <taxon>Fulvivirga</taxon>
    </lineage>
</organism>
<comment type="caution">
    <text evidence="1">The sequence shown here is derived from an EMBL/GenBank/DDBJ whole genome shotgun (WGS) entry which is preliminary data.</text>
</comment>
<dbReference type="AlphaFoldDB" id="L8JNV5"/>
<protein>
    <recommendedName>
        <fullName evidence="3">Secretion system C-terminal sorting domain-containing protein</fullName>
    </recommendedName>
</protein>
<accession>L8JNV5</accession>
<reference evidence="1 2" key="1">
    <citation type="submission" date="2012-12" db="EMBL/GenBank/DDBJ databases">
        <title>Genome assembly of Fulvivirga imtechensis AK7.</title>
        <authorList>
            <person name="Nupur N."/>
            <person name="Khatri I."/>
            <person name="Kumar R."/>
            <person name="Subramanian S."/>
            <person name="Pinnaka A."/>
        </authorList>
    </citation>
    <scope>NUCLEOTIDE SEQUENCE [LARGE SCALE GENOMIC DNA]</scope>
    <source>
        <strain evidence="1 2">AK7</strain>
    </source>
</reference>
<gene>
    <name evidence="1" type="ORF">C900_04561</name>
</gene>
<sequence length="115" mass="13315">MATDPKKTDVAVKILPSGKNGLLKLLYVNPGQKNVEVKFYDEKGVLFTENVKSNRFKDGFIKFYDIRELKPGKYWLEVVDTEQSVKYAISLTKNTMWVNYWDNYLPADQAVAMKK</sequence>
<name>L8JNV5_9BACT</name>
<evidence type="ECO:0008006" key="3">
    <source>
        <dbReference type="Google" id="ProtNLM"/>
    </source>
</evidence>